<organism evidence="1 2">
    <name type="scientific">Phytobacter diazotrophicus</name>
    <dbReference type="NCBI Taxonomy" id="395631"/>
    <lineage>
        <taxon>Bacteria</taxon>
        <taxon>Pseudomonadati</taxon>
        <taxon>Pseudomonadota</taxon>
        <taxon>Gammaproteobacteria</taxon>
        <taxon>Enterobacterales</taxon>
        <taxon>Enterobacteriaceae</taxon>
        <taxon>Phytobacter</taxon>
    </lineage>
</organism>
<evidence type="ECO:0000313" key="2">
    <source>
        <dbReference type="Proteomes" id="UP001320460"/>
    </source>
</evidence>
<protein>
    <submittedName>
        <fullName evidence="1">Uncharacterized protein</fullName>
    </submittedName>
</protein>
<accession>A0ABM7VTZ0</accession>
<dbReference type="Proteomes" id="UP001320460">
    <property type="component" value="Chromosome"/>
</dbReference>
<proteinExistence type="predicted"/>
<reference evidence="1 2" key="1">
    <citation type="submission" date="2021-12" db="EMBL/GenBank/DDBJ databases">
        <title>Complete genome sequence of Phytobacter diazotrophicus TA9734.</title>
        <authorList>
            <person name="Kubota H."/>
            <person name="Nakayama Y."/>
            <person name="Ariyoshi T."/>
        </authorList>
    </citation>
    <scope>NUCLEOTIDE SEQUENCE [LARGE SCALE GENOMIC DNA]</scope>
    <source>
        <strain evidence="1 2">TA9734</strain>
    </source>
</reference>
<gene>
    <name evidence="1" type="ORF">PDTA9734_19510</name>
</gene>
<name>A0ABM7VTZ0_9ENTR</name>
<dbReference type="EMBL" id="AP025334">
    <property type="protein sequence ID" value="BDD50464.1"/>
    <property type="molecule type" value="Genomic_DNA"/>
</dbReference>
<evidence type="ECO:0000313" key="1">
    <source>
        <dbReference type="EMBL" id="BDD50464.1"/>
    </source>
</evidence>
<keyword evidence="2" id="KW-1185">Reference proteome</keyword>
<sequence>MYLHIRKYQLVNSGWRSAIDLKDYETTIRQIMDAVFGDDLIEVHVESRCFRLTLNNTNTKIPHGVLVNMGKKLAANLQGITCHAMRIYQVNGHPDSRQLFHCFDAYCL</sequence>
<dbReference type="RefSeq" id="WP_125124318.1">
    <property type="nucleotide sequence ID" value="NZ_AP025334.1"/>
</dbReference>